<dbReference type="Proteomes" id="UP000249646">
    <property type="component" value="Unassembled WGS sequence"/>
</dbReference>
<organism evidence="1 2">
    <name type="scientific">Metamycoplasma auris</name>
    <dbReference type="NCBI Taxonomy" id="51363"/>
    <lineage>
        <taxon>Bacteria</taxon>
        <taxon>Bacillati</taxon>
        <taxon>Mycoplasmatota</taxon>
        <taxon>Mycoplasmoidales</taxon>
        <taxon>Metamycoplasmataceae</taxon>
        <taxon>Metamycoplasma</taxon>
    </lineage>
</organism>
<comment type="caution">
    <text evidence="1">The sequence shown here is derived from an EMBL/GenBank/DDBJ whole genome shotgun (WGS) entry which is preliminary data.</text>
</comment>
<dbReference type="RefSeq" id="WP_111518833.1">
    <property type="nucleotide sequence ID" value="NZ_QKUB01000011.1"/>
</dbReference>
<protein>
    <submittedName>
        <fullName evidence="1">Uncharacterized protein</fullName>
    </submittedName>
</protein>
<gene>
    <name evidence="1" type="ORF">BCF89_1118</name>
</gene>
<dbReference type="EMBL" id="QKUB01000011">
    <property type="protein sequence ID" value="PZV98740.1"/>
    <property type="molecule type" value="Genomic_DNA"/>
</dbReference>
<dbReference type="OrthoDB" id="9996795at2"/>
<evidence type="ECO:0000313" key="2">
    <source>
        <dbReference type="Proteomes" id="UP000249646"/>
    </source>
</evidence>
<evidence type="ECO:0000313" key="1">
    <source>
        <dbReference type="EMBL" id="PZV98740.1"/>
    </source>
</evidence>
<sequence length="71" mass="8345">MGTLSKRIKKYAYNGLTAIRTNCDFEIDKPFFLYKQRWLIETNIKLQKNSSDESAIQKQDLVTILVDDFIL</sequence>
<accession>A0A2W7G0K1</accession>
<proteinExistence type="predicted"/>
<name>A0A2W7G0K1_9BACT</name>
<reference evidence="1 2" key="1">
    <citation type="submission" date="2018-06" db="EMBL/GenBank/DDBJ databases">
        <title>Genomic Encyclopedia of Archaeal and Bacterial Type Strains, Phase II (KMG-II): from individual species to whole genera.</title>
        <authorList>
            <person name="Goeker M."/>
        </authorList>
    </citation>
    <scope>NUCLEOTIDE SEQUENCE [LARGE SCALE GENOMIC DNA]</scope>
    <source>
        <strain evidence="1 2">ATCC 51348</strain>
    </source>
</reference>
<dbReference type="AlphaFoldDB" id="A0A2W7G0K1"/>
<keyword evidence="2" id="KW-1185">Reference proteome</keyword>